<organism evidence="5 6">
    <name type="scientific">Deefgea tanakiae</name>
    <dbReference type="NCBI Taxonomy" id="2865840"/>
    <lineage>
        <taxon>Bacteria</taxon>
        <taxon>Pseudomonadati</taxon>
        <taxon>Pseudomonadota</taxon>
        <taxon>Betaproteobacteria</taxon>
        <taxon>Neisseriales</taxon>
        <taxon>Chitinibacteraceae</taxon>
        <taxon>Deefgea</taxon>
    </lineage>
</organism>
<dbReference type="InterPro" id="IPR000683">
    <property type="entry name" value="Gfo/Idh/MocA-like_OxRdtase_N"/>
</dbReference>
<dbReference type="InterPro" id="IPR004104">
    <property type="entry name" value="Gfo/Idh/MocA-like_OxRdtase_C"/>
</dbReference>
<evidence type="ECO:0000256" key="1">
    <source>
        <dbReference type="ARBA" id="ARBA00010928"/>
    </source>
</evidence>
<dbReference type="PANTHER" id="PTHR43708:SF5">
    <property type="entry name" value="CONSERVED EXPRESSED OXIDOREDUCTASE (EUROFUNG)-RELATED"/>
    <property type="match status" value="1"/>
</dbReference>
<dbReference type="Proteomes" id="UP000825679">
    <property type="component" value="Chromosome"/>
</dbReference>
<dbReference type="Pfam" id="PF01408">
    <property type="entry name" value="GFO_IDH_MocA"/>
    <property type="match status" value="1"/>
</dbReference>
<evidence type="ECO:0000259" key="4">
    <source>
        <dbReference type="Pfam" id="PF02894"/>
    </source>
</evidence>
<dbReference type="RefSeq" id="WP_221006089.1">
    <property type="nucleotide sequence ID" value="NZ_CP081150.1"/>
</dbReference>
<evidence type="ECO:0000256" key="2">
    <source>
        <dbReference type="ARBA" id="ARBA00023002"/>
    </source>
</evidence>
<sequence>MTKKKLLRVGLIGYGYSGKTFHAPLINATPGLSLVAIASARPADVLADWPDIVVKTEPDRLLAHPGVDLVVIASPNDTHHPLARAAIAAGKHVVIDKPFTLDLREAEDLWVRAERAGLLLSVFHNRRWDNDYMALCDIVRSGELGQIVEFTSRFDRYRPEVKKRWREANVAGAGLWYDLGPHLIDQTLQLFGMPAAVTADLALRRHGAQAVDDFHVIFHYAKMRAVLAASTLVSGGTPRFLVQGTQGAWSVAGLDMQETWLKAGLLPDSVGWGVDDRQAQQFVSCNDQITTKNHALPQGNYAAYYAGIRDALLNQQQSPVTTLQARDVMRILDIARQSDAEGRRIALI</sequence>
<dbReference type="SUPFAM" id="SSF51735">
    <property type="entry name" value="NAD(P)-binding Rossmann-fold domains"/>
    <property type="match status" value="1"/>
</dbReference>
<proteinExistence type="inferred from homology"/>
<name>A0ABX8Z552_9NEIS</name>
<evidence type="ECO:0000313" key="6">
    <source>
        <dbReference type="Proteomes" id="UP000825679"/>
    </source>
</evidence>
<keyword evidence="6" id="KW-1185">Reference proteome</keyword>
<dbReference type="InterPro" id="IPR051317">
    <property type="entry name" value="Gfo/Idh/MocA_oxidoreduct"/>
</dbReference>
<evidence type="ECO:0000313" key="5">
    <source>
        <dbReference type="EMBL" id="QZA77709.1"/>
    </source>
</evidence>
<comment type="similarity">
    <text evidence="1">Belongs to the Gfo/Idh/MocA family.</text>
</comment>
<dbReference type="Gene3D" id="3.30.360.10">
    <property type="entry name" value="Dihydrodipicolinate Reductase, domain 2"/>
    <property type="match status" value="1"/>
</dbReference>
<accession>A0ABX8Z552</accession>
<feature type="domain" description="Gfo/Idh/MocA-like oxidoreductase N-terminal" evidence="3">
    <location>
        <begin position="7"/>
        <end position="124"/>
    </location>
</feature>
<dbReference type="NCBIfam" id="NF008607">
    <property type="entry name" value="PRK11579.1"/>
    <property type="match status" value="1"/>
</dbReference>
<keyword evidence="2" id="KW-0560">Oxidoreductase</keyword>
<dbReference type="InterPro" id="IPR036291">
    <property type="entry name" value="NAD(P)-bd_dom_sf"/>
</dbReference>
<evidence type="ECO:0000259" key="3">
    <source>
        <dbReference type="Pfam" id="PF01408"/>
    </source>
</evidence>
<protein>
    <submittedName>
        <fullName evidence="5">Oxidoreductase</fullName>
    </submittedName>
</protein>
<dbReference type="PANTHER" id="PTHR43708">
    <property type="entry name" value="CONSERVED EXPRESSED OXIDOREDUCTASE (EUROFUNG)"/>
    <property type="match status" value="1"/>
</dbReference>
<dbReference type="Pfam" id="PF02894">
    <property type="entry name" value="GFO_IDH_MocA_C"/>
    <property type="match status" value="1"/>
</dbReference>
<feature type="domain" description="Gfo/Idh/MocA-like oxidoreductase C-terminal" evidence="4">
    <location>
        <begin position="139"/>
        <end position="347"/>
    </location>
</feature>
<gene>
    <name evidence="5" type="ORF">K4H28_15795</name>
</gene>
<dbReference type="EMBL" id="CP081150">
    <property type="protein sequence ID" value="QZA77709.1"/>
    <property type="molecule type" value="Genomic_DNA"/>
</dbReference>
<reference evidence="5 6" key="1">
    <citation type="submission" date="2021-08" db="EMBL/GenBank/DDBJ databases">
        <title>complete genome sequencing of Deefgea sp. D25.</title>
        <authorList>
            <person name="Bae J.-W."/>
            <person name="Gim D.-H."/>
        </authorList>
    </citation>
    <scope>NUCLEOTIDE SEQUENCE [LARGE SCALE GENOMIC DNA]</scope>
    <source>
        <strain evidence="5 6">D25</strain>
    </source>
</reference>
<dbReference type="Gene3D" id="3.40.50.720">
    <property type="entry name" value="NAD(P)-binding Rossmann-like Domain"/>
    <property type="match status" value="1"/>
</dbReference>